<sequence length="825" mass="93577">MQTHMQIRHSHKTQPRLSQVLSDKQSTPAMADPITIISLVGGAATAGWELSKMLYQMVDTIKNGKEEVRKLAHGLSDMSEVLDSLKQAIDEAKGFYRPLFINSTTSVLDDYKELRTEIERHIKKKRRMETLRWFWRSMKVEKPLKELEALKSTLTLKLVIMRLAADHKNDHILHDISQRESQKTVQRHRFRKVAETIIMKSRENIIELQEIKSKERRELEHQPGQLQILRISNLMVLDKTAAWLQGTIFAPGEYVNTGEDDSRPPVSNEALETNHDSQQQQSEGPAPFHPRGPSSVRPMSTVTEEIPRPPPTTVTEEVFRPPPTPPARWVLPDRFWKPDPTVTIDKILQAWSFLTQDDIQESKLDQERTSPAQGAFDFSSDDSSDDEKSDVEMDSLRTQAPRNVKNEPPVNNNPVDSSVDTDSSLDDYRYVHNNPFAPPNRSVPQDSWRHVPGNPSVPQNPYVPHSTYVPQDPFINTNPFSTPFPRTQQPGYNFMGHSPTWQAEERPPPQQEWRLPMDGSNHEASLLPTKTYKDGSGNVLRLSRSPSGEKALYINRQVPRSRRMGPQVAPTTSVLLHGLANPGNSQSSRLMAQLKRRGVAIFNLDPKPERIDASSNSEELERASVMNGSILWEPGQYPSEFLVSCSNIGVEVIYVRGSDSGQTWFCGRKPFHVNFFNPNYVPQTSWSPESNMTPDHYLAIGREWVEMEILENQGIAFRQDHPAYYFLEPDLSPDEIVEAVVHSFTLRETSLRRHTRLHICGVRKAPRPLTGRGLNHFFPQSRPSTASTSSGSTLVNPSEGTARYDSREFAKGELRPDPALQGFGL</sequence>
<feature type="compositionally biased region" description="Low complexity" evidence="1">
    <location>
        <begin position="781"/>
        <end position="793"/>
    </location>
</feature>
<keyword evidence="4" id="KW-1185">Reference proteome</keyword>
<reference evidence="3 4" key="1">
    <citation type="journal article" date="2022" name="G3 (Bethesda)">
        <title>Enemy or ally: a genomic approach to elucidate the lifestyle of Phyllosticta citrichinaensis.</title>
        <authorList>
            <person name="Buijs V.A."/>
            <person name="Groenewald J.Z."/>
            <person name="Haridas S."/>
            <person name="LaButti K.M."/>
            <person name="Lipzen A."/>
            <person name="Martin F.M."/>
            <person name="Barry K."/>
            <person name="Grigoriev I.V."/>
            <person name="Crous P.W."/>
            <person name="Seidl M.F."/>
        </authorList>
    </citation>
    <scope>NUCLEOTIDE SEQUENCE [LARGE SCALE GENOMIC DNA]</scope>
    <source>
        <strain evidence="3 4">CBS 129764</strain>
    </source>
</reference>
<proteinExistence type="predicted"/>
<feature type="compositionally biased region" description="Low complexity" evidence="1">
    <location>
        <begin position="401"/>
        <end position="422"/>
    </location>
</feature>
<evidence type="ECO:0000313" key="4">
    <source>
        <dbReference type="Proteomes" id="UP001456524"/>
    </source>
</evidence>
<feature type="domain" description="Azaphilone pigments biosynthesis cluster protein L N-terminal" evidence="2">
    <location>
        <begin position="31"/>
        <end position="176"/>
    </location>
</feature>
<feature type="region of interest" description="Disordered" evidence="1">
    <location>
        <begin position="363"/>
        <end position="461"/>
    </location>
</feature>
<dbReference type="Proteomes" id="UP001456524">
    <property type="component" value="Unassembled WGS sequence"/>
</dbReference>
<evidence type="ECO:0000259" key="2">
    <source>
        <dbReference type="Pfam" id="PF17111"/>
    </source>
</evidence>
<name>A0ABR1XXA8_9PEZI</name>
<feature type="compositionally biased region" description="Acidic residues" evidence="1">
    <location>
        <begin position="379"/>
        <end position="389"/>
    </location>
</feature>
<protein>
    <recommendedName>
        <fullName evidence="2">Azaphilone pigments biosynthesis cluster protein L N-terminal domain-containing protein</fullName>
    </recommendedName>
</protein>
<dbReference type="EMBL" id="JBBWUH010000004">
    <property type="protein sequence ID" value="KAK8170059.1"/>
    <property type="molecule type" value="Genomic_DNA"/>
</dbReference>
<feature type="region of interest" description="Disordered" evidence="1">
    <location>
        <begin position="254"/>
        <end position="328"/>
    </location>
</feature>
<dbReference type="Pfam" id="PF17111">
    <property type="entry name" value="PigL_N"/>
    <property type="match status" value="1"/>
</dbReference>
<feature type="compositionally biased region" description="Basic and acidic residues" evidence="1">
    <location>
        <begin position="802"/>
        <end position="816"/>
    </location>
</feature>
<dbReference type="InterPro" id="IPR031348">
    <property type="entry name" value="PigL_N"/>
</dbReference>
<organism evidence="3 4">
    <name type="scientific">Phyllosticta citrichinensis</name>
    <dbReference type="NCBI Taxonomy" id="1130410"/>
    <lineage>
        <taxon>Eukaryota</taxon>
        <taxon>Fungi</taxon>
        <taxon>Dikarya</taxon>
        <taxon>Ascomycota</taxon>
        <taxon>Pezizomycotina</taxon>
        <taxon>Dothideomycetes</taxon>
        <taxon>Dothideomycetes incertae sedis</taxon>
        <taxon>Botryosphaeriales</taxon>
        <taxon>Phyllostictaceae</taxon>
        <taxon>Phyllosticta</taxon>
    </lineage>
</organism>
<evidence type="ECO:0000256" key="1">
    <source>
        <dbReference type="SAM" id="MobiDB-lite"/>
    </source>
</evidence>
<gene>
    <name evidence="3" type="ORF">IWX90DRAFT_197342</name>
</gene>
<accession>A0ABR1XXA8</accession>
<evidence type="ECO:0000313" key="3">
    <source>
        <dbReference type="EMBL" id="KAK8170059.1"/>
    </source>
</evidence>
<comment type="caution">
    <text evidence="3">The sequence shown here is derived from an EMBL/GenBank/DDBJ whole genome shotgun (WGS) entry which is preliminary data.</text>
</comment>
<feature type="region of interest" description="Disordered" evidence="1">
    <location>
        <begin position="771"/>
        <end position="825"/>
    </location>
</feature>